<dbReference type="Proteomes" id="UP000663846">
    <property type="component" value="Unassembled WGS sequence"/>
</dbReference>
<dbReference type="AlphaFoldDB" id="A0A8H2WCQ0"/>
<keyword evidence="1" id="KW-0378">Hydrolase</keyword>
<evidence type="ECO:0000256" key="2">
    <source>
        <dbReference type="ARBA" id="ARBA00022963"/>
    </source>
</evidence>
<gene>
    <name evidence="7" type="ORF">RDB_LOCUS25672</name>
</gene>
<protein>
    <recommendedName>
        <fullName evidence="6">PNPLA domain-containing protein</fullName>
    </recommendedName>
</protein>
<proteinExistence type="predicted"/>
<dbReference type="GO" id="GO:0016020">
    <property type="term" value="C:membrane"/>
    <property type="evidence" value="ECO:0007669"/>
    <property type="project" value="TreeGrafter"/>
</dbReference>
<organism evidence="7 8">
    <name type="scientific">Rhizoctonia solani</name>
    <dbReference type="NCBI Taxonomy" id="456999"/>
    <lineage>
        <taxon>Eukaryota</taxon>
        <taxon>Fungi</taxon>
        <taxon>Dikarya</taxon>
        <taxon>Basidiomycota</taxon>
        <taxon>Agaricomycotina</taxon>
        <taxon>Agaricomycetes</taxon>
        <taxon>Cantharellales</taxon>
        <taxon>Ceratobasidiaceae</taxon>
        <taxon>Rhizoctonia</taxon>
    </lineage>
</organism>
<dbReference type="InterPro" id="IPR016035">
    <property type="entry name" value="Acyl_Trfase/lysoPLipase"/>
</dbReference>
<name>A0A8H2WCQ0_9AGAM</name>
<dbReference type="GO" id="GO:0047499">
    <property type="term" value="F:calcium-independent phospholipase A2 activity"/>
    <property type="evidence" value="ECO:0007669"/>
    <property type="project" value="TreeGrafter"/>
</dbReference>
<dbReference type="EMBL" id="CAJMWS010000134">
    <property type="protein sequence ID" value="CAE6370551.1"/>
    <property type="molecule type" value="Genomic_DNA"/>
</dbReference>
<feature type="domain" description="PNPLA" evidence="6">
    <location>
        <begin position="49"/>
        <end position="198"/>
    </location>
</feature>
<feature type="region of interest" description="Disordered" evidence="5">
    <location>
        <begin position="9"/>
        <end position="34"/>
    </location>
</feature>
<dbReference type="GO" id="GO:0046486">
    <property type="term" value="P:glycerolipid metabolic process"/>
    <property type="evidence" value="ECO:0007669"/>
    <property type="project" value="UniProtKB-ARBA"/>
</dbReference>
<dbReference type="GO" id="GO:0016042">
    <property type="term" value="P:lipid catabolic process"/>
    <property type="evidence" value="ECO:0007669"/>
    <property type="project" value="UniProtKB-KW"/>
</dbReference>
<evidence type="ECO:0000256" key="3">
    <source>
        <dbReference type="ARBA" id="ARBA00023098"/>
    </source>
</evidence>
<reference evidence="7" key="1">
    <citation type="submission" date="2021-01" db="EMBL/GenBank/DDBJ databases">
        <authorList>
            <person name="Kaushik A."/>
        </authorList>
    </citation>
    <scope>NUCLEOTIDE SEQUENCE</scope>
    <source>
        <strain evidence="7">AG1-1C</strain>
    </source>
</reference>
<feature type="compositionally biased region" description="Polar residues" evidence="5">
    <location>
        <begin position="187"/>
        <end position="198"/>
    </location>
</feature>
<sequence>MSTPILLNINNHGSSTPVTEGNATPTQGRNSAQESLRIAQENLRPVRLLSPDGGGIRGLSALYILREFMNRLESCLNVEGELRPCNYFDMICGTSTGGLIAVMLGKLRITVNEAIDAYARLSESIFGKTKWIWKEGRYSARALEEEISLIVRERALALEWSASADGNSPHTTEELKELGRKVMMRDNGSQTENSKVWV</sequence>
<evidence type="ECO:0000256" key="4">
    <source>
        <dbReference type="PROSITE-ProRule" id="PRU01161"/>
    </source>
</evidence>
<dbReference type="SUPFAM" id="SSF52151">
    <property type="entry name" value="FabD/lysophospholipase-like"/>
    <property type="match status" value="1"/>
</dbReference>
<dbReference type="Pfam" id="PF01734">
    <property type="entry name" value="Patatin"/>
    <property type="match status" value="1"/>
</dbReference>
<evidence type="ECO:0000259" key="6">
    <source>
        <dbReference type="PROSITE" id="PS51635"/>
    </source>
</evidence>
<comment type="caution">
    <text evidence="4">Lacks conserved residue(s) required for the propagation of feature annotation.</text>
</comment>
<evidence type="ECO:0000313" key="8">
    <source>
        <dbReference type="Proteomes" id="UP000663846"/>
    </source>
</evidence>
<evidence type="ECO:0000313" key="7">
    <source>
        <dbReference type="EMBL" id="CAE6370551.1"/>
    </source>
</evidence>
<keyword evidence="3" id="KW-0443">Lipid metabolism</keyword>
<dbReference type="GO" id="GO:0019369">
    <property type="term" value="P:arachidonate metabolic process"/>
    <property type="evidence" value="ECO:0007669"/>
    <property type="project" value="TreeGrafter"/>
</dbReference>
<dbReference type="PANTHER" id="PTHR24185">
    <property type="entry name" value="CALCIUM-INDEPENDENT PHOSPHOLIPASE A2-GAMMA"/>
    <property type="match status" value="1"/>
</dbReference>
<accession>A0A8H2WCQ0</accession>
<feature type="short sequence motif" description="GXSXG" evidence="4">
    <location>
        <begin position="93"/>
        <end position="97"/>
    </location>
</feature>
<comment type="caution">
    <text evidence="7">The sequence shown here is derived from an EMBL/GenBank/DDBJ whole genome shotgun (WGS) entry which is preliminary data.</text>
</comment>
<evidence type="ECO:0000256" key="1">
    <source>
        <dbReference type="ARBA" id="ARBA00022801"/>
    </source>
</evidence>
<dbReference type="InterPro" id="IPR002641">
    <property type="entry name" value="PNPLA_dom"/>
</dbReference>
<dbReference type="Gene3D" id="3.40.1090.10">
    <property type="entry name" value="Cytosolic phospholipase A2 catalytic domain"/>
    <property type="match status" value="1"/>
</dbReference>
<feature type="region of interest" description="Disordered" evidence="5">
    <location>
        <begin position="179"/>
        <end position="198"/>
    </location>
</feature>
<feature type="short sequence motif" description="GXGXXG" evidence="4">
    <location>
        <begin position="53"/>
        <end position="58"/>
    </location>
</feature>
<evidence type="ECO:0000256" key="5">
    <source>
        <dbReference type="SAM" id="MobiDB-lite"/>
    </source>
</evidence>
<dbReference type="PANTHER" id="PTHR24185:SF1">
    <property type="entry name" value="CALCIUM-INDEPENDENT PHOSPHOLIPASE A2-GAMMA"/>
    <property type="match status" value="1"/>
</dbReference>
<keyword evidence="2" id="KW-0442">Lipid degradation</keyword>
<dbReference type="PROSITE" id="PS51635">
    <property type="entry name" value="PNPLA"/>
    <property type="match status" value="1"/>
</dbReference>